<evidence type="ECO:0000313" key="3">
    <source>
        <dbReference type="Proteomes" id="UP000279594"/>
    </source>
</evidence>
<accession>A0A3G2EHT8</accession>
<dbReference type="InterPro" id="IPR052715">
    <property type="entry name" value="RAYT_transposase"/>
</dbReference>
<gene>
    <name evidence="2" type="ORF">D9M09_25135</name>
</gene>
<evidence type="ECO:0000259" key="1">
    <source>
        <dbReference type="SMART" id="SM01321"/>
    </source>
</evidence>
<organism evidence="2 3">
    <name type="scientific">Janthinobacterium agaricidamnosum</name>
    <dbReference type="NCBI Taxonomy" id="55508"/>
    <lineage>
        <taxon>Bacteria</taxon>
        <taxon>Pseudomonadati</taxon>
        <taxon>Pseudomonadota</taxon>
        <taxon>Betaproteobacteria</taxon>
        <taxon>Burkholderiales</taxon>
        <taxon>Oxalobacteraceae</taxon>
        <taxon>Janthinobacterium</taxon>
    </lineage>
</organism>
<dbReference type="Gene3D" id="3.30.70.1290">
    <property type="entry name" value="Transposase IS200-like"/>
    <property type="match status" value="1"/>
</dbReference>
<dbReference type="Proteomes" id="UP000279594">
    <property type="component" value="Chromosome"/>
</dbReference>
<proteinExistence type="predicted"/>
<sequence>MRYRRAFQPGGSFFFTVVTAHRRPVFTSEIAVALLRDAFRAVRQKRPFAIDAIVILPDHLHCIWTLPEGDADFMTRWRLIKTRFSKRCDLENVWQQRYWEHVLRDERDFAKHVDYIHYNPVKHGLVSKAIDWPYSSFHRYVKQGWCAADWGGDGVDVAGVGRE</sequence>
<dbReference type="SUPFAM" id="SSF143422">
    <property type="entry name" value="Transposase IS200-like"/>
    <property type="match status" value="1"/>
</dbReference>
<dbReference type="SMART" id="SM01321">
    <property type="entry name" value="Y1_Tnp"/>
    <property type="match status" value="1"/>
</dbReference>
<dbReference type="NCBIfam" id="NF047646">
    <property type="entry name" value="REP_Tyr_transpos"/>
    <property type="match status" value="1"/>
</dbReference>
<dbReference type="InterPro" id="IPR036515">
    <property type="entry name" value="Transposase_17_sf"/>
</dbReference>
<dbReference type="GO" id="GO:0004803">
    <property type="term" value="F:transposase activity"/>
    <property type="evidence" value="ECO:0007669"/>
    <property type="project" value="InterPro"/>
</dbReference>
<dbReference type="EMBL" id="CP033019">
    <property type="protein sequence ID" value="AYM79818.1"/>
    <property type="molecule type" value="Genomic_DNA"/>
</dbReference>
<protein>
    <submittedName>
        <fullName evidence="2">Transposase</fullName>
    </submittedName>
</protein>
<dbReference type="InterPro" id="IPR002686">
    <property type="entry name" value="Transposase_17"/>
</dbReference>
<keyword evidence="3" id="KW-1185">Reference proteome</keyword>
<name>A0A3G2EHT8_9BURK</name>
<dbReference type="PANTHER" id="PTHR36966">
    <property type="entry name" value="REP-ASSOCIATED TYROSINE TRANSPOSASE"/>
    <property type="match status" value="1"/>
</dbReference>
<dbReference type="AlphaFoldDB" id="A0A3G2EHT8"/>
<dbReference type="GO" id="GO:0043565">
    <property type="term" value="F:sequence-specific DNA binding"/>
    <property type="evidence" value="ECO:0007669"/>
    <property type="project" value="TreeGrafter"/>
</dbReference>
<dbReference type="GO" id="GO:0006313">
    <property type="term" value="P:DNA transposition"/>
    <property type="evidence" value="ECO:0007669"/>
    <property type="project" value="InterPro"/>
</dbReference>
<dbReference type="PANTHER" id="PTHR36966:SF1">
    <property type="entry name" value="REP-ASSOCIATED TYROSINE TRANSPOSASE"/>
    <property type="match status" value="1"/>
</dbReference>
<evidence type="ECO:0000313" key="2">
    <source>
        <dbReference type="EMBL" id="AYM79818.1"/>
    </source>
</evidence>
<reference evidence="2 3" key="1">
    <citation type="submission" date="2018-10" db="EMBL/GenBank/DDBJ databases">
        <title>Effects of UV and annual dynamics of microbial communities in freshwater RAS systems.</title>
        <authorList>
            <person name="Bekkelund A.K."/>
            <person name="Hansen B.R."/>
            <person name="Stokken H."/>
            <person name="Eriksen B.F."/>
            <person name="Kashulin N.A."/>
        </authorList>
    </citation>
    <scope>NUCLEOTIDE SEQUENCE [LARGE SCALE GENOMIC DNA]</scope>
    <source>
        <strain evidence="2 3">BHSEK</strain>
    </source>
</reference>
<feature type="domain" description="Transposase IS200-like" evidence="1">
    <location>
        <begin position="8"/>
        <end position="119"/>
    </location>
</feature>